<gene>
    <name evidence="1" type="ORF">METZ01_LOCUS310730</name>
</gene>
<dbReference type="EMBL" id="UINC01098960">
    <property type="protein sequence ID" value="SVC57876.1"/>
    <property type="molecule type" value="Genomic_DNA"/>
</dbReference>
<dbReference type="AlphaFoldDB" id="A0A382N9X8"/>
<organism evidence="1">
    <name type="scientific">marine metagenome</name>
    <dbReference type="NCBI Taxonomy" id="408172"/>
    <lineage>
        <taxon>unclassified sequences</taxon>
        <taxon>metagenomes</taxon>
        <taxon>ecological metagenomes</taxon>
    </lineage>
</organism>
<accession>A0A382N9X8</accession>
<evidence type="ECO:0000313" key="1">
    <source>
        <dbReference type="EMBL" id="SVC57876.1"/>
    </source>
</evidence>
<sequence>MVGAINIMSMSRTGTQFFPSEEEMDIFLEDLQPGSTVIIREWHDGDFQASWCPGKNIAEYFPEGAGVSDGDIFWYSKDRLWHLIPAFGTSERG</sequence>
<proteinExistence type="predicted"/>
<name>A0A382N9X8_9ZZZZ</name>
<protein>
    <submittedName>
        <fullName evidence="1">Uncharacterized protein</fullName>
    </submittedName>
</protein>
<reference evidence="1" key="1">
    <citation type="submission" date="2018-05" db="EMBL/GenBank/DDBJ databases">
        <authorList>
            <person name="Lanie J.A."/>
            <person name="Ng W.-L."/>
            <person name="Kazmierczak K.M."/>
            <person name="Andrzejewski T.M."/>
            <person name="Davidsen T.M."/>
            <person name="Wayne K.J."/>
            <person name="Tettelin H."/>
            <person name="Glass J.I."/>
            <person name="Rusch D."/>
            <person name="Podicherti R."/>
            <person name="Tsui H.-C.T."/>
            <person name="Winkler M.E."/>
        </authorList>
    </citation>
    <scope>NUCLEOTIDE SEQUENCE</scope>
</reference>